<evidence type="ECO:0000313" key="12">
    <source>
        <dbReference type="Proteomes" id="UP000315215"/>
    </source>
</evidence>
<feature type="transmembrane region" description="Helical" evidence="10">
    <location>
        <begin position="65"/>
        <end position="86"/>
    </location>
</feature>
<dbReference type="NCBIfam" id="TIGR01473">
    <property type="entry name" value="cyoE_ctaB"/>
    <property type="match status" value="1"/>
</dbReference>
<dbReference type="GO" id="GO:0048034">
    <property type="term" value="P:heme O biosynthetic process"/>
    <property type="evidence" value="ECO:0007669"/>
    <property type="project" value="UniProtKB-UniRule"/>
</dbReference>
<dbReference type="UniPathway" id="UPA00834">
    <property type="reaction ID" value="UER00712"/>
</dbReference>
<comment type="pathway">
    <text evidence="2 10">Porphyrin-containing compound metabolism; heme O biosynthesis; heme O from protoheme: step 1/1.</text>
</comment>
<comment type="similarity">
    <text evidence="10">Belongs to the UbiA prenyltransferase family. Protoheme IX farnesyltransferase subfamily.</text>
</comment>
<keyword evidence="7 10" id="KW-0350">Heme biosynthesis</keyword>
<feature type="transmembrane region" description="Helical" evidence="10">
    <location>
        <begin position="29"/>
        <end position="53"/>
    </location>
</feature>
<name>A0A516KF66_9BACI</name>
<evidence type="ECO:0000256" key="7">
    <source>
        <dbReference type="ARBA" id="ARBA00023133"/>
    </source>
</evidence>
<evidence type="ECO:0000256" key="9">
    <source>
        <dbReference type="ARBA" id="ARBA00047690"/>
    </source>
</evidence>
<keyword evidence="3 10" id="KW-1003">Cell membrane</keyword>
<dbReference type="RefSeq" id="WP_143893259.1">
    <property type="nucleotide sequence ID" value="NZ_CP041666.1"/>
</dbReference>
<dbReference type="OrthoDB" id="9814417at2"/>
<keyword evidence="6 10" id="KW-1133">Transmembrane helix</keyword>
<gene>
    <name evidence="10" type="primary">ctaB</name>
    <name evidence="11" type="ORF">FN924_07685</name>
</gene>
<sequence>MDKVEVSSTQVISQSDNQKESTLWSDFMALIKVGIINSNLMTAFAGFWVALFYNNASFADHWVTLLLTMVGTGFVIAGGCVINNYYDRDIDHIMKRTKSRPTVTGTIPLKVILSVGIGFSVLGVLLLSFTTVQAALFGAFGWFAYVVLYTMWSKRKYTINTAIGSLSGAVPPLIGWAAVDPNLHVAAIIIFVIMFIWQTPHFLALAMKKCKEYKAAGVPMLPVVHGFAITKRQILVYVACLLPLPYLLFSLGTVFLVIATVLNVGWLALGISGFKTGNDLKWANRMFVYSLSYLTIFFLTMIIVTVPSTLF</sequence>
<dbReference type="Pfam" id="PF01040">
    <property type="entry name" value="UbiA"/>
    <property type="match status" value="1"/>
</dbReference>
<organism evidence="11 12">
    <name type="scientific">Radiobacillus deserti</name>
    <dbReference type="NCBI Taxonomy" id="2594883"/>
    <lineage>
        <taxon>Bacteria</taxon>
        <taxon>Bacillati</taxon>
        <taxon>Bacillota</taxon>
        <taxon>Bacilli</taxon>
        <taxon>Bacillales</taxon>
        <taxon>Bacillaceae</taxon>
        <taxon>Radiobacillus</taxon>
    </lineage>
</organism>
<dbReference type="CDD" id="cd13957">
    <property type="entry name" value="PT_UbiA_Cox10"/>
    <property type="match status" value="1"/>
</dbReference>
<dbReference type="EMBL" id="CP041666">
    <property type="protein sequence ID" value="QDP40055.1"/>
    <property type="molecule type" value="Genomic_DNA"/>
</dbReference>
<feature type="transmembrane region" description="Helical" evidence="10">
    <location>
        <begin position="134"/>
        <end position="152"/>
    </location>
</feature>
<dbReference type="Proteomes" id="UP000315215">
    <property type="component" value="Chromosome"/>
</dbReference>
<keyword evidence="8 10" id="KW-0472">Membrane</keyword>
<evidence type="ECO:0000256" key="1">
    <source>
        <dbReference type="ARBA" id="ARBA00004651"/>
    </source>
</evidence>
<dbReference type="PANTHER" id="PTHR43448:SF2">
    <property type="entry name" value="PROTOHEME IX FARNESYLTRANSFERASE, MITOCHONDRIAL"/>
    <property type="match status" value="1"/>
</dbReference>
<dbReference type="KEGG" id="aqt:FN924_07685"/>
<evidence type="ECO:0000256" key="2">
    <source>
        <dbReference type="ARBA" id="ARBA00004919"/>
    </source>
</evidence>
<comment type="miscellaneous">
    <text evidence="10">Carbon 2 of the heme B porphyrin ring is defined according to the Fischer nomenclature.</text>
</comment>
<dbReference type="GO" id="GO:0008495">
    <property type="term" value="F:protoheme IX farnesyltransferase activity"/>
    <property type="evidence" value="ECO:0007669"/>
    <property type="project" value="UniProtKB-UniRule"/>
</dbReference>
<comment type="subunit">
    <text evidence="10">Interacts with CtaA.</text>
</comment>
<dbReference type="InterPro" id="IPR000537">
    <property type="entry name" value="UbiA_prenyltransferase"/>
</dbReference>
<dbReference type="EC" id="2.5.1.141" evidence="10"/>
<comment type="subcellular location">
    <subcellularLocation>
        <location evidence="1 10">Cell membrane</location>
        <topology evidence="1 10">Multi-pass membrane protein</topology>
    </subcellularLocation>
</comment>
<feature type="transmembrane region" description="Helical" evidence="10">
    <location>
        <begin position="159"/>
        <end position="179"/>
    </location>
</feature>
<evidence type="ECO:0000256" key="4">
    <source>
        <dbReference type="ARBA" id="ARBA00022679"/>
    </source>
</evidence>
<proteinExistence type="inferred from homology"/>
<evidence type="ECO:0000256" key="8">
    <source>
        <dbReference type="ARBA" id="ARBA00023136"/>
    </source>
</evidence>
<feature type="transmembrane region" description="Helical" evidence="10">
    <location>
        <begin position="107"/>
        <end position="128"/>
    </location>
</feature>
<dbReference type="PANTHER" id="PTHR43448">
    <property type="entry name" value="PROTOHEME IX FARNESYLTRANSFERASE, MITOCHONDRIAL"/>
    <property type="match status" value="1"/>
</dbReference>
<keyword evidence="4 10" id="KW-0808">Transferase</keyword>
<evidence type="ECO:0000256" key="10">
    <source>
        <dbReference type="HAMAP-Rule" id="MF_00154"/>
    </source>
</evidence>
<evidence type="ECO:0000313" key="11">
    <source>
        <dbReference type="EMBL" id="QDP40055.1"/>
    </source>
</evidence>
<dbReference type="GO" id="GO:0005886">
    <property type="term" value="C:plasma membrane"/>
    <property type="evidence" value="ECO:0007669"/>
    <property type="project" value="UniProtKB-SubCell"/>
</dbReference>
<evidence type="ECO:0000256" key="6">
    <source>
        <dbReference type="ARBA" id="ARBA00022989"/>
    </source>
</evidence>
<dbReference type="InterPro" id="IPR006369">
    <property type="entry name" value="Protohaem_IX_farnesylTrfase"/>
</dbReference>
<feature type="transmembrane region" description="Helical" evidence="10">
    <location>
        <begin position="286"/>
        <end position="306"/>
    </location>
</feature>
<dbReference type="Gene3D" id="1.10.357.140">
    <property type="entry name" value="UbiA prenyltransferase"/>
    <property type="match status" value="1"/>
</dbReference>
<evidence type="ECO:0000256" key="5">
    <source>
        <dbReference type="ARBA" id="ARBA00022692"/>
    </source>
</evidence>
<keyword evidence="5 10" id="KW-0812">Transmembrane</keyword>
<keyword evidence="12" id="KW-1185">Reference proteome</keyword>
<feature type="transmembrane region" description="Helical" evidence="10">
    <location>
        <begin position="234"/>
        <end position="249"/>
    </location>
</feature>
<feature type="transmembrane region" description="Helical" evidence="10">
    <location>
        <begin position="255"/>
        <end position="274"/>
    </location>
</feature>
<comment type="function">
    <text evidence="10">Converts heme B (protoheme IX) to heme O by substitution of the vinyl group on carbon 2 of heme B porphyrin ring with a hydroxyethyl farnesyl side group.</text>
</comment>
<dbReference type="AlphaFoldDB" id="A0A516KF66"/>
<accession>A0A516KF66</accession>
<reference evidence="11 12" key="1">
    <citation type="submission" date="2019-07" db="EMBL/GenBank/DDBJ databases">
        <authorList>
            <person name="Li J."/>
        </authorList>
    </citation>
    <scope>NUCLEOTIDE SEQUENCE [LARGE SCALE GENOMIC DNA]</scope>
    <source>
        <strain evidence="11 12">TKL69</strain>
    </source>
</reference>
<dbReference type="InterPro" id="IPR044878">
    <property type="entry name" value="UbiA_sf"/>
</dbReference>
<comment type="catalytic activity">
    <reaction evidence="9 10">
        <text>heme b + (2E,6E)-farnesyl diphosphate + H2O = Fe(II)-heme o + diphosphate</text>
        <dbReference type="Rhea" id="RHEA:28070"/>
        <dbReference type="ChEBI" id="CHEBI:15377"/>
        <dbReference type="ChEBI" id="CHEBI:33019"/>
        <dbReference type="ChEBI" id="CHEBI:60344"/>
        <dbReference type="ChEBI" id="CHEBI:60530"/>
        <dbReference type="ChEBI" id="CHEBI:175763"/>
        <dbReference type="EC" id="2.5.1.141"/>
    </reaction>
</comment>
<evidence type="ECO:0000256" key="3">
    <source>
        <dbReference type="ARBA" id="ARBA00022475"/>
    </source>
</evidence>
<dbReference type="HAMAP" id="MF_00154">
    <property type="entry name" value="CyoE_CtaB"/>
    <property type="match status" value="1"/>
</dbReference>
<feature type="transmembrane region" description="Helical" evidence="10">
    <location>
        <begin position="185"/>
        <end position="206"/>
    </location>
</feature>
<dbReference type="FunFam" id="1.10.357.140:FF:000001">
    <property type="entry name" value="Protoheme IX farnesyltransferase"/>
    <property type="match status" value="1"/>
</dbReference>
<dbReference type="InterPro" id="IPR030470">
    <property type="entry name" value="UbiA_prenylTrfase_CS"/>
</dbReference>
<dbReference type="PROSITE" id="PS00943">
    <property type="entry name" value="UBIA"/>
    <property type="match status" value="1"/>
</dbReference>
<protein>
    <recommendedName>
        <fullName evidence="10">Protoheme IX farnesyltransferase</fullName>
        <ecNumber evidence="10">2.5.1.141</ecNumber>
    </recommendedName>
    <alternativeName>
        <fullName evidence="10">Heme B farnesyltransferase</fullName>
    </alternativeName>
    <alternativeName>
        <fullName evidence="10">Heme O synthase</fullName>
    </alternativeName>
</protein>